<gene>
    <name evidence="10" type="primary">cycM</name>
    <name evidence="9" type="ORF">IFDJLNFL_3085</name>
    <name evidence="10" type="ORF">MTDSW087_00476</name>
</gene>
<evidence type="ECO:0000256" key="7">
    <source>
        <dbReference type="SAM" id="MobiDB-lite"/>
    </source>
</evidence>
<keyword evidence="1" id="KW-0813">Transport</keyword>
<accession>A0A564FSK8</accession>
<evidence type="ECO:0000256" key="2">
    <source>
        <dbReference type="ARBA" id="ARBA00022617"/>
    </source>
</evidence>
<dbReference type="Pfam" id="PF00034">
    <property type="entry name" value="Cytochrom_C"/>
    <property type="match status" value="1"/>
</dbReference>
<reference evidence="9" key="2">
    <citation type="journal article" date="2021" name="Front. Microbiol.">
        <title>Comprehensive Comparative Genomics and Phenotyping of Methylobacterium Species.</title>
        <authorList>
            <person name="Alessa O."/>
            <person name="Ogura Y."/>
            <person name="Fujitani Y."/>
            <person name="Takami H."/>
            <person name="Hayashi T."/>
            <person name="Sahin N."/>
            <person name="Tani A."/>
        </authorList>
    </citation>
    <scope>NUCLEOTIDE SEQUENCE</scope>
    <source>
        <strain evidence="9">DSM 22415</strain>
    </source>
</reference>
<evidence type="ECO:0000256" key="5">
    <source>
        <dbReference type="ARBA" id="ARBA00023004"/>
    </source>
</evidence>
<feature type="region of interest" description="Disordered" evidence="7">
    <location>
        <begin position="171"/>
        <end position="333"/>
    </location>
</feature>
<reference evidence="10 11" key="1">
    <citation type="submission" date="2019-06" db="EMBL/GenBank/DDBJ databases">
        <authorList>
            <person name="Rodrigo-Torres L."/>
            <person name="Arahal R. D."/>
            <person name="Lucena T."/>
        </authorList>
    </citation>
    <scope>NUCLEOTIDE SEQUENCE [LARGE SCALE GENOMIC DNA]</scope>
    <source>
        <strain evidence="10 11">SW08-7</strain>
    </source>
</reference>
<keyword evidence="12" id="KW-1185">Reference proteome</keyword>
<keyword evidence="3 6" id="KW-0479">Metal-binding</keyword>
<feature type="compositionally biased region" description="Basic and acidic residues" evidence="7">
    <location>
        <begin position="302"/>
        <end position="316"/>
    </location>
</feature>
<dbReference type="SUPFAM" id="SSF46626">
    <property type="entry name" value="Cytochrome c"/>
    <property type="match status" value="1"/>
</dbReference>
<dbReference type="Gene3D" id="1.10.760.10">
    <property type="entry name" value="Cytochrome c-like domain"/>
    <property type="match status" value="1"/>
</dbReference>
<evidence type="ECO:0000313" key="11">
    <source>
        <dbReference type="Proteomes" id="UP000401717"/>
    </source>
</evidence>
<keyword evidence="4" id="KW-0249">Electron transport</keyword>
<dbReference type="PROSITE" id="PS51007">
    <property type="entry name" value="CYTC"/>
    <property type="match status" value="1"/>
</dbReference>
<dbReference type="Proteomes" id="UP000401717">
    <property type="component" value="Unassembled WGS sequence"/>
</dbReference>
<protein>
    <submittedName>
        <fullName evidence="10">Cytochrome c-552</fullName>
    </submittedName>
</protein>
<dbReference type="InterPro" id="IPR002327">
    <property type="entry name" value="Cyt_c_1A/1B"/>
</dbReference>
<dbReference type="EMBL" id="CABFVH010000002">
    <property type="protein sequence ID" value="VUF10804.1"/>
    <property type="molecule type" value="Genomic_DNA"/>
</dbReference>
<reference evidence="9" key="3">
    <citation type="submission" date="2021-08" db="EMBL/GenBank/DDBJ databases">
        <authorList>
            <person name="Tani A."/>
            <person name="Ola A."/>
            <person name="Ogura Y."/>
            <person name="Katsura K."/>
            <person name="Hayashi T."/>
        </authorList>
    </citation>
    <scope>NUCLEOTIDE SEQUENCE</scope>
    <source>
        <strain evidence="9">DSM 22415</strain>
    </source>
</reference>
<feature type="compositionally biased region" description="Basic and acidic residues" evidence="7">
    <location>
        <begin position="232"/>
        <end position="246"/>
    </location>
</feature>
<name>A0A564FSK8_9HYPH</name>
<keyword evidence="2 6" id="KW-0349">Heme</keyword>
<dbReference type="PRINTS" id="PR00604">
    <property type="entry name" value="CYTCHRMECIAB"/>
</dbReference>
<evidence type="ECO:0000256" key="3">
    <source>
        <dbReference type="ARBA" id="ARBA00022723"/>
    </source>
</evidence>
<dbReference type="RefSeq" id="WP_144759677.1">
    <property type="nucleotide sequence ID" value="NZ_BPQI01000089.1"/>
</dbReference>
<dbReference type="Proteomes" id="UP001055303">
    <property type="component" value="Unassembled WGS sequence"/>
</dbReference>
<organism evidence="10 11">
    <name type="scientific">Methylobacterium dankookense</name>
    <dbReference type="NCBI Taxonomy" id="560405"/>
    <lineage>
        <taxon>Bacteria</taxon>
        <taxon>Pseudomonadati</taxon>
        <taxon>Pseudomonadota</taxon>
        <taxon>Alphaproteobacteria</taxon>
        <taxon>Hyphomicrobiales</taxon>
        <taxon>Methylobacteriaceae</taxon>
        <taxon>Methylobacterium</taxon>
    </lineage>
</organism>
<evidence type="ECO:0000259" key="8">
    <source>
        <dbReference type="PROSITE" id="PS51007"/>
    </source>
</evidence>
<dbReference type="OrthoDB" id="9805828at2"/>
<proteinExistence type="predicted"/>
<feature type="compositionally biased region" description="Basic and acidic residues" evidence="7">
    <location>
        <begin position="181"/>
        <end position="223"/>
    </location>
</feature>
<evidence type="ECO:0000313" key="10">
    <source>
        <dbReference type="EMBL" id="VUF10804.1"/>
    </source>
</evidence>
<evidence type="ECO:0000256" key="1">
    <source>
        <dbReference type="ARBA" id="ARBA00022448"/>
    </source>
</evidence>
<dbReference type="AlphaFoldDB" id="A0A564FSK8"/>
<dbReference type="GO" id="GO:0046872">
    <property type="term" value="F:metal ion binding"/>
    <property type="evidence" value="ECO:0007669"/>
    <property type="project" value="UniProtKB-KW"/>
</dbReference>
<feature type="domain" description="Cytochrome c" evidence="8">
    <location>
        <begin position="69"/>
        <end position="169"/>
    </location>
</feature>
<dbReference type="InterPro" id="IPR036909">
    <property type="entry name" value="Cyt_c-like_dom_sf"/>
</dbReference>
<sequence length="333" mass="33718">MDLFELNKVAGAVLGALLFTAGSGFVAELIYHPKPAGKAGYELPEPAAESAGAAPAAKAEPIAVRLASANVEKGQGGTKACQACHSFEKGGPNKVGPDLWDVVERAKGGHGGFDYSAGIKEKGGTWTYEDLDHFLESPKGFIKGTKMAFAGIAAPQDRANVIAYLRTLSDSPKPLPAAEAKAGETKAGETKAGEAKAGEAKPAEAKPAETKPAETKPADKPSADKPAAGKASEGKDSPAKPADTKTDQPVTEKAPGSPKPNTATENRNETAPKPAPESGGPSPSTPVQADPAAPPAAPAKEAPAKADPAAEEKAKTLENQGSVGGEPAKEPAK</sequence>
<evidence type="ECO:0000313" key="9">
    <source>
        <dbReference type="EMBL" id="GJD57185.1"/>
    </source>
</evidence>
<evidence type="ECO:0000313" key="12">
    <source>
        <dbReference type="Proteomes" id="UP001055303"/>
    </source>
</evidence>
<dbReference type="GO" id="GO:0009055">
    <property type="term" value="F:electron transfer activity"/>
    <property type="evidence" value="ECO:0007669"/>
    <property type="project" value="InterPro"/>
</dbReference>
<dbReference type="EMBL" id="BPQI01000089">
    <property type="protein sequence ID" value="GJD57185.1"/>
    <property type="molecule type" value="Genomic_DNA"/>
</dbReference>
<evidence type="ECO:0000256" key="6">
    <source>
        <dbReference type="PROSITE-ProRule" id="PRU00433"/>
    </source>
</evidence>
<keyword evidence="5 6" id="KW-0408">Iron</keyword>
<dbReference type="InterPro" id="IPR009056">
    <property type="entry name" value="Cyt_c-like_dom"/>
</dbReference>
<evidence type="ECO:0000256" key="4">
    <source>
        <dbReference type="ARBA" id="ARBA00022982"/>
    </source>
</evidence>
<dbReference type="PANTHER" id="PTHR11961">
    <property type="entry name" value="CYTOCHROME C"/>
    <property type="match status" value="1"/>
</dbReference>
<dbReference type="GO" id="GO:0020037">
    <property type="term" value="F:heme binding"/>
    <property type="evidence" value="ECO:0007669"/>
    <property type="project" value="InterPro"/>
</dbReference>